<dbReference type="GO" id="GO:0071818">
    <property type="term" value="C:BAT3 complex"/>
    <property type="evidence" value="ECO:0007669"/>
    <property type="project" value="TreeGrafter"/>
</dbReference>
<evidence type="ECO:0000313" key="6">
    <source>
        <dbReference type="EMBL" id="JAC24380.1"/>
    </source>
</evidence>
<dbReference type="Pfam" id="PF04190">
    <property type="entry name" value="GET4"/>
    <property type="match status" value="1"/>
</dbReference>
<feature type="non-terminal residue" evidence="6">
    <location>
        <position position="1"/>
    </location>
</feature>
<organism evidence="6">
    <name type="scientific">Amblyomma cajennense</name>
    <name type="common">Cayenne tick</name>
    <name type="synonym">Acarus cajennensis</name>
    <dbReference type="NCBI Taxonomy" id="34607"/>
    <lineage>
        <taxon>Eukaryota</taxon>
        <taxon>Metazoa</taxon>
        <taxon>Ecdysozoa</taxon>
        <taxon>Arthropoda</taxon>
        <taxon>Chelicerata</taxon>
        <taxon>Arachnida</taxon>
        <taxon>Acari</taxon>
        <taxon>Parasitiformes</taxon>
        <taxon>Ixodida</taxon>
        <taxon>Ixodoidea</taxon>
        <taxon>Ixodidae</taxon>
        <taxon>Amblyomminae</taxon>
        <taxon>Amblyomma</taxon>
    </lineage>
</organism>
<evidence type="ECO:0000256" key="2">
    <source>
        <dbReference type="ARBA" id="ARBA00005351"/>
    </source>
</evidence>
<comment type="subcellular location">
    <subcellularLocation>
        <location evidence="1">Cytoplasm</location>
        <location evidence="1">Cytosol</location>
    </subcellularLocation>
</comment>
<feature type="region of interest" description="Disordered" evidence="5">
    <location>
        <begin position="323"/>
        <end position="353"/>
    </location>
</feature>
<protein>
    <submittedName>
        <fullName evidence="6">Putative conserved secreted protein</fullName>
    </submittedName>
</protein>
<accession>A0A023FUM9</accession>
<sequence length="353" mass="39131">VGREASQASAREESAQGLLCCAVAASCGLAVAATVAGTVRVLNKLQACIDAGNYYEAHQMYRTIYFRYRGQKRYSELKELLYDGAIKLLSLEQCNSGADLANLLVDVLIQSETEPCDQQIERLGQLHALLTPHSPERAAFLSRALQWSSGREQPARGHPQLHRLVALTLWKEKNYPEARHHFVHSTDGDGCAAMLVEFQTAKGYSSEIDLFIAQTVFQYLCLRNPSTASVVFLAYTRRHPSVHPGPPYYLPLLNFLWFLLIAVETRKLAVFTVLCEQYQPTISRDPSYPQYLDKIGQLFFGLPPPPKPQGMFGNLIQTLLGGLEDDDQSTSSSQANVASASSAHAEVQPEELD</sequence>
<dbReference type="InterPro" id="IPR011990">
    <property type="entry name" value="TPR-like_helical_dom_sf"/>
</dbReference>
<feature type="compositionally biased region" description="Low complexity" evidence="5">
    <location>
        <begin position="329"/>
        <end position="345"/>
    </location>
</feature>
<dbReference type="PANTHER" id="PTHR12875">
    <property type="entry name" value="GOLGI TO ER TRAFFIC PROTEIN 4 HOMOLOG"/>
    <property type="match status" value="1"/>
</dbReference>
<dbReference type="EMBL" id="GBBK01000102">
    <property type="protein sequence ID" value="JAC24380.1"/>
    <property type="molecule type" value="mRNA"/>
</dbReference>
<keyword evidence="4" id="KW-0963">Cytoplasm</keyword>
<evidence type="ECO:0000256" key="3">
    <source>
        <dbReference type="ARBA" id="ARBA00022448"/>
    </source>
</evidence>
<dbReference type="PANTHER" id="PTHR12875:SF0">
    <property type="entry name" value="GOLGI TO ER TRAFFIC PROTEIN 4 HOMOLOG"/>
    <property type="match status" value="1"/>
</dbReference>
<evidence type="ECO:0000256" key="1">
    <source>
        <dbReference type="ARBA" id="ARBA00004514"/>
    </source>
</evidence>
<evidence type="ECO:0000256" key="4">
    <source>
        <dbReference type="ARBA" id="ARBA00022490"/>
    </source>
</evidence>
<keyword evidence="3" id="KW-0813">Transport</keyword>
<proteinExistence type="evidence at transcript level"/>
<dbReference type="GO" id="GO:0045048">
    <property type="term" value="P:protein insertion into ER membrane"/>
    <property type="evidence" value="ECO:0007669"/>
    <property type="project" value="InterPro"/>
</dbReference>
<dbReference type="Gene3D" id="1.25.40.10">
    <property type="entry name" value="Tetratricopeptide repeat domain"/>
    <property type="match status" value="1"/>
</dbReference>
<evidence type="ECO:0000256" key="5">
    <source>
        <dbReference type="SAM" id="MobiDB-lite"/>
    </source>
</evidence>
<comment type="similarity">
    <text evidence="2">Belongs to the GET4 family.</text>
</comment>
<dbReference type="InterPro" id="IPR007317">
    <property type="entry name" value="GET4"/>
</dbReference>
<reference evidence="6" key="1">
    <citation type="submission" date="2014-03" db="EMBL/GenBank/DDBJ databases">
        <title>The sialotranscriptome of Amblyomma triste, Amblyomma parvum and Amblyomma cajennense ticks, uncovered by 454-based RNA-seq.</title>
        <authorList>
            <person name="Garcia G.R."/>
            <person name="Gardinassi L.G."/>
            <person name="Ribeiro J.M."/>
            <person name="Anatriello E."/>
            <person name="Ferreira B.R."/>
            <person name="Moreira H.N."/>
            <person name="Mafra C."/>
            <person name="Olegario M.M."/>
            <person name="Szabo P.J."/>
            <person name="Miranda-Santos I.K."/>
            <person name="Maruyama S.R."/>
        </authorList>
    </citation>
    <scope>NUCLEOTIDE SEQUENCE</scope>
    <source>
        <strain evidence="6">Uberlandia</strain>
        <tissue evidence="6">Salivary glands</tissue>
    </source>
</reference>
<name>A0A023FUM9_AMBCJ</name>
<dbReference type="AlphaFoldDB" id="A0A023FUM9"/>
<dbReference type="FunFam" id="1.25.40.10:FF:000060">
    <property type="entry name" value="Golgi to ER traffic protein 4 homolog"/>
    <property type="match status" value="1"/>
</dbReference>